<keyword evidence="7" id="KW-1185">Reference proteome</keyword>
<evidence type="ECO:0000256" key="1">
    <source>
        <dbReference type="ARBA" id="ARBA00008138"/>
    </source>
</evidence>
<dbReference type="SUPFAM" id="SSF53335">
    <property type="entry name" value="S-adenosyl-L-methionine-dependent methyltransferases"/>
    <property type="match status" value="1"/>
</dbReference>
<dbReference type="EMBL" id="CP000482">
    <property type="protein sequence ID" value="ABK99819.1"/>
    <property type="molecule type" value="Genomic_DNA"/>
</dbReference>
<dbReference type="GO" id="GO:0008168">
    <property type="term" value="F:methyltransferase activity"/>
    <property type="evidence" value="ECO:0007669"/>
    <property type="project" value="UniProtKB-UniRule"/>
</dbReference>
<name>A1AR49_PELPD</name>
<keyword evidence="3 6" id="KW-0808">Transferase</keyword>
<evidence type="ECO:0000256" key="2">
    <source>
        <dbReference type="ARBA" id="ARBA00022603"/>
    </source>
</evidence>
<comment type="function">
    <text evidence="4">Exhibits S-adenosyl-L-methionine-dependent methyltransferase activity.</text>
</comment>
<evidence type="ECO:0000256" key="4">
    <source>
        <dbReference type="RuleBase" id="RU362030"/>
    </source>
</evidence>
<dbReference type="InterPro" id="IPR007213">
    <property type="entry name" value="Ppm1/Ppm2/Tcmp"/>
</dbReference>
<dbReference type="AlphaFoldDB" id="A1AR49"/>
<sequence>MEVNGSYSRTALATASMRAAHQVIDARPLILDDPLALRILGDNAADGIKNALERYQNPRGMALRAHVVLRSRFCEDRLAEAVKNGVRRYLILGAGFDTFALRQPEWARKLEIVEIDHPATQAEKRSRMARSGLATPDNLRFIPMDFQCDCLIQKLAKNGIHADQPTFFSWLGVTMYLDGKTIDATLRALASFPAGSGVTLSFMQPLEPGHDGERQELARRVAQNSEPFVSFFTPEDMEDALQKAGFDAIHFLTPEEIGRRYFSSRPADLPRPRRVGILSAEKGTG</sequence>
<feature type="region of interest" description="Disordered" evidence="5">
    <location>
        <begin position="263"/>
        <end position="285"/>
    </location>
</feature>
<accession>A1AR49</accession>
<dbReference type="Pfam" id="PF04072">
    <property type="entry name" value="LCM"/>
    <property type="match status" value="1"/>
</dbReference>
<comment type="similarity">
    <text evidence="1 4">Belongs to the UPF0677 family.</text>
</comment>
<evidence type="ECO:0000256" key="3">
    <source>
        <dbReference type="ARBA" id="ARBA00022679"/>
    </source>
</evidence>
<protein>
    <recommendedName>
        <fullName evidence="4">S-adenosyl-L-methionine-dependent methyltransferase</fullName>
        <ecNumber evidence="4">2.1.1.-</ecNumber>
    </recommendedName>
</protein>
<dbReference type="InterPro" id="IPR011610">
    <property type="entry name" value="SAM_mthyl_Trfase_ML2640-like"/>
</dbReference>
<dbReference type="HOGENOM" id="CLU_056160_3_0_7"/>
<keyword evidence="2 4" id="KW-0489">Methyltransferase</keyword>
<organism evidence="6 7">
    <name type="scientific">Pelobacter propionicus (strain DSM 2379 / NBRC 103807 / OttBd1)</name>
    <dbReference type="NCBI Taxonomy" id="338966"/>
    <lineage>
        <taxon>Bacteria</taxon>
        <taxon>Pseudomonadati</taxon>
        <taxon>Thermodesulfobacteriota</taxon>
        <taxon>Desulfuromonadia</taxon>
        <taxon>Desulfuromonadales</taxon>
        <taxon>Desulfuromonadaceae</taxon>
        <taxon>Pelobacter</taxon>
    </lineage>
</organism>
<keyword evidence="4" id="KW-0949">S-adenosyl-L-methionine</keyword>
<dbReference type="RefSeq" id="WP_011736080.1">
    <property type="nucleotide sequence ID" value="NC_008609.1"/>
</dbReference>
<dbReference type="Proteomes" id="UP000006732">
    <property type="component" value="Chromosome"/>
</dbReference>
<proteinExistence type="inferred from homology"/>
<dbReference type="InterPro" id="IPR029063">
    <property type="entry name" value="SAM-dependent_MTases_sf"/>
</dbReference>
<dbReference type="KEGG" id="ppd:Ppro_2212"/>
<evidence type="ECO:0000313" key="6">
    <source>
        <dbReference type="EMBL" id="ABK99819.1"/>
    </source>
</evidence>
<evidence type="ECO:0000313" key="7">
    <source>
        <dbReference type="Proteomes" id="UP000006732"/>
    </source>
</evidence>
<dbReference type="eggNOG" id="COG3315">
    <property type="taxonomic scope" value="Bacteria"/>
</dbReference>
<dbReference type="GO" id="GO:0032259">
    <property type="term" value="P:methylation"/>
    <property type="evidence" value="ECO:0007669"/>
    <property type="project" value="UniProtKB-KW"/>
</dbReference>
<dbReference type="EC" id="2.1.1.-" evidence="4"/>
<dbReference type="Gene3D" id="3.40.50.150">
    <property type="entry name" value="Vaccinia Virus protein VP39"/>
    <property type="match status" value="1"/>
</dbReference>
<reference evidence="6 7" key="1">
    <citation type="submission" date="2006-10" db="EMBL/GenBank/DDBJ databases">
        <title>Complete sequence of chromosome of Pelobacter propionicus DSM 2379.</title>
        <authorList>
            <consortium name="US DOE Joint Genome Institute"/>
            <person name="Copeland A."/>
            <person name="Lucas S."/>
            <person name="Lapidus A."/>
            <person name="Barry K."/>
            <person name="Detter J.C."/>
            <person name="Glavina del Rio T."/>
            <person name="Hammon N."/>
            <person name="Israni S."/>
            <person name="Dalin E."/>
            <person name="Tice H."/>
            <person name="Pitluck S."/>
            <person name="Saunders E."/>
            <person name="Brettin T."/>
            <person name="Bruce D."/>
            <person name="Han C."/>
            <person name="Tapia R."/>
            <person name="Schmutz J."/>
            <person name="Larimer F."/>
            <person name="Land M."/>
            <person name="Hauser L."/>
            <person name="Kyrpides N."/>
            <person name="Kim E."/>
            <person name="Lovley D."/>
            <person name="Richardson P."/>
        </authorList>
    </citation>
    <scope>NUCLEOTIDE SEQUENCE [LARGE SCALE GENOMIC DNA]</scope>
    <source>
        <strain evidence="7">DSM 2379 / NBRC 103807 / OttBd1</strain>
    </source>
</reference>
<dbReference type="PANTHER" id="PTHR43619">
    <property type="entry name" value="S-ADENOSYL-L-METHIONINE-DEPENDENT METHYLTRANSFERASE YKTD-RELATED"/>
    <property type="match status" value="1"/>
</dbReference>
<evidence type="ECO:0000256" key="5">
    <source>
        <dbReference type="SAM" id="MobiDB-lite"/>
    </source>
</evidence>
<dbReference type="NCBIfam" id="TIGR00027">
    <property type="entry name" value="mthyl_TIGR00027"/>
    <property type="match status" value="1"/>
</dbReference>
<gene>
    <name evidence="6" type="ordered locus">Ppro_2212</name>
</gene>
<dbReference type="STRING" id="338966.Ppro_2212"/>
<dbReference type="PANTHER" id="PTHR43619:SF2">
    <property type="entry name" value="S-ADENOSYL-L-METHIONINE-DEPENDENT METHYLTRANSFERASES SUPERFAMILY PROTEIN"/>
    <property type="match status" value="1"/>
</dbReference>